<feature type="region of interest" description="Disordered" evidence="1">
    <location>
        <begin position="21"/>
        <end position="44"/>
    </location>
</feature>
<evidence type="ECO:0000313" key="3">
    <source>
        <dbReference type="Proteomes" id="UP000570823"/>
    </source>
</evidence>
<sequence length="140" mass="14942">MRRTAILLLLILTAACAAGCSAPPPEGSPAPTTAATPAPAGSEEPDIVVTVASLTPRYSPDRPFVFTARIKAENQGAIEGRGVVITVTLIDEEANRITDTKNQYIERFMPGDTKIFDITLSNADPARAYRVETGVIFNQP</sequence>
<dbReference type="RefSeq" id="WP_176789280.1">
    <property type="nucleotide sequence ID" value="NZ_JABXWR010000001.1"/>
</dbReference>
<feature type="compositionally biased region" description="Low complexity" evidence="1">
    <location>
        <begin position="29"/>
        <end position="42"/>
    </location>
</feature>
<proteinExistence type="predicted"/>
<evidence type="ECO:0000256" key="1">
    <source>
        <dbReference type="SAM" id="MobiDB-lite"/>
    </source>
</evidence>
<dbReference type="Proteomes" id="UP000570823">
    <property type="component" value="Unassembled WGS sequence"/>
</dbReference>
<dbReference type="EMBL" id="JABXWR010000001">
    <property type="protein sequence ID" value="NVO67722.1"/>
    <property type="molecule type" value="Genomic_DNA"/>
</dbReference>
<dbReference type="OrthoDB" id="112000at2157"/>
<keyword evidence="3" id="KW-1185">Reference proteome</keyword>
<protein>
    <recommendedName>
        <fullName evidence="4">DUF3426 domain-containing protein</fullName>
    </recommendedName>
</protein>
<name>A0A7K4HRB7_9EURY</name>
<gene>
    <name evidence="2" type="ORF">HWN36_10480</name>
</gene>
<evidence type="ECO:0000313" key="2">
    <source>
        <dbReference type="EMBL" id="NVO67722.1"/>
    </source>
</evidence>
<comment type="caution">
    <text evidence="2">The sequence shown here is derived from an EMBL/GenBank/DDBJ whole genome shotgun (WGS) entry which is preliminary data.</text>
</comment>
<dbReference type="AlphaFoldDB" id="A0A7K4HRB7"/>
<dbReference type="PROSITE" id="PS51257">
    <property type="entry name" value="PROKAR_LIPOPROTEIN"/>
    <property type="match status" value="1"/>
</dbReference>
<reference evidence="2 3" key="1">
    <citation type="submission" date="2020-06" db="EMBL/GenBank/DDBJ databases">
        <title>Methanofollis fontis sp. nov., a methanogen isolated from marine sediments near a cold seep at Four-Way Closure Ridge offshore southwestern Taiwan.</title>
        <authorList>
            <person name="Chen S.-C."/>
            <person name="Teng N.-H."/>
            <person name="Lin Y.-S."/>
            <person name="Lai M.-C."/>
            <person name="Chen H.-H."/>
            <person name="Wang C.-C."/>
        </authorList>
    </citation>
    <scope>NUCLEOTIDE SEQUENCE [LARGE SCALE GENOMIC DNA]</scope>
    <source>
        <strain evidence="2 3">DSM 2702</strain>
    </source>
</reference>
<accession>A0A7K4HRB7</accession>
<organism evidence="2 3">
    <name type="scientific">Methanofollis tationis</name>
    <dbReference type="NCBI Taxonomy" id="81417"/>
    <lineage>
        <taxon>Archaea</taxon>
        <taxon>Methanobacteriati</taxon>
        <taxon>Methanobacteriota</taxon>
        <taxon>Stenosarchaea group</taxon>
        <taxon>Methanomicrobia</taxon>
        <taxon>Methanomicrobiales</taxon>
        <taxon>Methanomicrobiaceae</taxon>
        <taxon>Methanofollis</taxon>
    </lineage>
</organism>
<evidence type="ECO:0008006" key="4">
    <source>
        <dbReference type="Google" id="ProtNLM"/>
    </source>
</evidence>